<sequence>MSCMTEIFVCDGGIDESYVLPVLLRFDGQAEIDEELLSAGDMAQITVIGEDRIVYSSNRDIFEQNLDARDFERSRILIEKYDLLWELHGAGLTADYEPFGSTVVINVANYTIFLELNRKRNPQMASHPLEELDAVAQW</sequence>
<name>A0A7J7DN63_TRIWF</name>
<evidence type="ECO:0000313" key="1">
    <source>
        <dbReference type="EMBL" id="KAF5747805.1"/>
    </source>
</evidence>
<dbReference type="InParanoid" id="A0A7J7DN63"/>
<dbReference type="GO" id="GO:0009941">
    <property type="term" value="C:chloroplast envelope"/>
    <property type="evidence" value="ECO:0007669"/>
    <property type="project" value="TreeGrafter"/>
</dbReference>
<protein>
    <submittedName>
        <fullName evidence="1">Uncharacterized protein</fullName>
    </submittedName>
</protein>
<dbReference type="AlphaFoldDB" id="A0A7J7DN63"/>
<proteinExistence type="predicted"/>
<accession>A0A7J7DN63</accession>
<dbReference type="InterPro" id="IPR044200">
    <property type="entry name" value="At5g03900-like"/>
</dbReference>
<dbReference type="PANTHER" id="PTHR47380:SF4">
    <property type="entry name" value="OS02G0533000 PROTEIN"/>
    <property type="match status" value="1"/>
</dbReference>
<dbReference type="Proteomes" id="UP000593562">
    <property type="component" value="Unassembled WGS sequence"/>
</dbReference>
<keyword evidence="2" id="KW-1185">Reference proteome</keyword>
<evidence type="ECO:0000313" key="2">
    <source>
        <dbReference type="Proteomes" id="UP000593562"/>
    </source>
</evidence>
<dbReference type="PANTHER" id="PTHR47380">
    <property type="entry name" value="OS02G0533000 PROTEIN"/>
    <property type="match status" value="1"/>
</dbReference>
<reference evidence="1 2" key="1">
    <citation type="journal article" date="2020" name="Nat. Commun.">
        <title>Genome of Tripterygium wilfordii and identification of cytochrome P450 involved in triptolide biosynthesis.</title>
        <authorList>
            <person name="Tu L."/>
            <person name="Su P."/>
            <person name="Zhang Z."/>
            <person name="Gao L."/>
            <person name="Wang J."/>
            <person name="Hu T."/>
            <person name="Zhou J."/>
            <person name="Zhang Y."/>
            <person name="Zhao Y."/>
            <person name="Liu Y."/>
            <person name="Song Y."/>
            <person name="Tong Y."/>
            <person name="Lu Y."/>
            <person name="Yang J."/>
            <person name="Xu C."/>
            <person name="Jia M."/>
            <person name="Peters R.J."/>
            <person name="Huang L."/>
            <person name="Gao W."/>
        </authorList>
    </citation>
    <scope>NUCLEOTIDE SEQUENCE [LARGE SCALE GENOMIC DNA]</scope>
    <source>
        <strain evidence="2">cv. XIE 37</strain>
        <tissue evidence="1">Leaf</tissue>
    </source>
</reference>
<dbReference type="EMBL" id="JAAARO010000005">
    <property type="protein sequence ID" value="KAF5747805.1"/>
    <property type="molecule type" value="Genomic_DNA"/>
</dbReference>
<organism evidence="1 2">
    <name type="scientific">Tripterygium wilfordii</name>
    <name type="common">Thunder God vine</name>
    <dbReference type="NCBI Taxonomy" id="458696"/>
    <lineage>
        <taxon>Eukaryota</taxon>
        <taxon>Viridiplantae</taxon>
        <taxon>Streptophyta</taxon>
        <taxon>Embryophyta</taxon>
        <taxon>Tracheophyta</taxon>
        <taxon>Spermatophyta</taxon>
        <taxon>Magnoliopsida</taxon>
        <taxon>eudicotyledons</taxon>
        <taxon>Gunneridae</taxon>
        <taxon>Pentapetalae</taxon>
        <taxon>rosids</taxon>
        <taxon>fabids</taxon>
        <taxon>Celastrales</taxon>
        <taxon>Celastraceae</taxon>
        <taxon>Tripterygium</taxon>
    </lineage>
</organism>
<gene>
    <name evidence="1" type="ORF">HS088_TW05G00532</name>
</gene>
<comment type="caution">
    <text evidence="1">The sequence shown here is derived from an EMBL/GenBank/DDBJ whole genome shotgun (WGS) entry which is preliminary data.</text>
</comment>